<proteinExistence type="predicted"/>
<dbReference type="Proteomes" id="UP001165283">
    <property type="component" value="Unassembled WGS sequence"/>
</dbReference>
<name>A0ABT0ZYF0_9PSEU</name>
<organism evidence="1 2">
    <name type="scientific">Pseudonocardia humida</name>
    <dbReference type="NCBI Taxonomy" id="2800819"/>
    <lineage>
        <taxon>Bacteria</taxon>
        <taxon>Bacillati</taxon>
        <taxon>Actinomycetota</taxon>
        <taxon>Actinomycetes</taxon>
        <taxon>Pseudonocardiales</taxon>
        <taxon>Pseudonocardiaceae</taxon>
        <taxon>Pseudonocardia</taxon>
    </lineage>
</organism>
<accession>A0ABT0ZYF0</accession>
<sequence length="91" mass="10082">MLFIGGSDEGIGNHAGFVVGRYRDGALSDAWTDVTRCAPGTFTALLPACRCGWRGRAQQPDDAGALRCRREWTREHLQHVVPTRHAPSHQR</sequence>
<gene>
    <name evidence="1" type="ORF">KDL28_11940</name>
</gene>
<keyword evidence="2" id="KW-1185">Reference proteome</keyword>
<evidence type="ECO:0000313" key="2">
    <source>
        <dbReference type="Proteomes" id="UP001165283"/>
    </source>
</evidence>
<protein>
    <recommendedName>
        <fullName evidence="3">NlpC/P60 family protein</fullName>
    </recommendedName>
</protein>
<dbReference type="RefSeq" id="WP_252437852.1">
    <property type="nucleotide sequence ID" value="NZ_JAGSOV010000024.1"/>
</dbReference>
<evidence type="ECO:0008006" key="3">
    <source>
        <dbReference type="Google" id="ProtNLM"/>
    </source>
</evidence>
<dbReference type="EMBL" id="JAGSOV010000024">
    <property type="protein sequence ID" value="MCO1655763.1"/>
    <property type="molecule type" value="Genomic_DNA"/>
</dbReference>
<evidence type="ECO:0000313" key="1">
    <source>
        <dbReference type="EMBL" id="MCO1655763.1"/>
    </source>
</evidence>
<reference evidence="1" key="1">
    <citation type="submission" date="2021-04" db="EMBL/GenBank/DDBJ databases">
        <title>Pseudonocardia sp. nov., isolated from sandy soil of mangrove forest.</title>
        <authorList>
            <person name="Zan Z."/>
            <person name="Huang R."/>
            <person name="Liu W."/>
        </authorList>
    </citation>
    <scope>NUCLEOTIDE SEQUENCE</scope>
    <source>
        <strain evidence="1">S2-4</strain>
    </source>
</reference>
<comment type="caution">
    <text evidence="1">The sequence shown here is derived from an EMBL/GenBank/DDBJ whole genome shotgun (WGS) entry which is preliminary data.</text>
</comment>